<organism evidence="9 10">
    <name type="scientific">Marinococcus luteus</name>
    <dbReference type="NCBI Taxonomy" id="1122204"/>
    <lineage>
        <taxon>Bacteria</taxon>
        <taxon>Bacillati</taxon>
        <taxon>Bacillota</taxon>
        <taxon>Bacilli</taxon>
        <taxon>Bacillales</taxon>
        <taxon>Bacillaceae</taxon>
        <taxon>Marinococcus</taxon>
    </lineage>
</organism>
<dbReference type="PRINTS" id="PR00112">
    <property type="entry name" value="ACYLPHPHTASE"/>
</dbReference>
<dbReference type="STRING" id="1122204.SAMN05421781_1104"/>
<evidence type="ECO:0000256" key="1">
    <source>
        <dbReference type="ARBA" id="ARBA00005614"/>
    </source>
</evidence>
<evidence type="ECO:0000313" key="10">
    <source>
        <dbReference type="Proteomes" id="UP000199488"/>
    </source>
</evidence>
<keyword evidence="5 6" id="KW-0378">Hydrolase</keyword>
<evidence type="ECO:0000256" key="4">
    <source>
        <dbReference type="ARBA" id="ARBA00047645"/>
    </source>
</evidence>
<evidence type="ECO:0000256" key="7">
    <source>
        <dbReference type="RuleBase" id="RU004168"/>
    </source>
</evidence>
<dbReference type="InterPro" id="IPR020456">
    <property type="entry name" value="Acylphosphatase"/>
</dbReference>
<dbReference type="EMBL" id="FNNC01000001">
    <property type="protein sequence ID" value="SDW29020.1"/>
    <property type="molecule type" value="Genomic_DNA"/>
</dbReference>
<dbReference type="Gene3D" id="3.30.70.100">
    <property type="match status" value="1"/>
</dbReference>
<sequence>MKRYHVEVHGNVQGVGFRQFTQSEAVKHNIHGWVRNKSNGAVEIEAEGTPQDMDRFLVAVQEGSPFSTVERLETSDLDSVDHNESFDVRF</sequence>
<evidence type="ECO:0000256" key="2">
    <source>
        <dbReference type="ARBA" id="ARBA00012150"/>
    </source>
</evidence>
<evidence type="ECO:0000256" key="3">
    <source>
        <dbReference type="ARBA" id="ARBA00015991"/>
    </source>
</evidence>
<dbReference type="SUPFAM" id="SSF54975">
    <property type="entry name" value="Acylphosphatase/BLUF domain-like"/>
    <property type="match status" value="1"/>
</dbReference>
<dbReference type="PROSITE" id="PS00150">
    <property type="entry name" value="ACYLPHOSPHATASE_1"/>
    <property type="match status" value="1"/>
</dbReference>
<evidence type="ECO:0000313" key="9">
    <source>
        <dbReference type="EMBL" id="SDW29020.1"/>
    </source>
</evidence>
<dbReference type="InterPro" id="IPR036046">
    <property type="entry name" value="Acylphosphatase-like_dom_sf"/>
</dbReference>
<comment type="catalytic activity">
    <reaction evidence="4 5 6">
        <text>an acyl phosphate + H2O = a carboxylate + phosphate + H(+)</text>
        <dbReference type="Rhea" id="RHEA:14965"/>
        <dbReference type="ChEBI" id="CHEBI:15377"/>
        <dbReference type="ChEBI" id="CHEBI:15378"/>
        <dbReference type="ChEBI" id="CHEBI:29067"/>
        <dbReference type="ChEBI" id="CHEBI:43474"/>
        <dbReference type="ChEBI" id="CHEBI:59918"/>
        <dbReference type="EC" id="3.6.1.7"/>
    </reaction>
</comment>
<dbReference type="PROSITE" id="PS51160">
    <property type="entry name" value="ACYLPHOSPHATASE_3"/>
    <property type="match status" value="1"/>
</dbReference>
<dbReference type="Proteomes" id="UP000199488">
    <property type="component" value="Unassembled WGS sequence"/>
</dbReference>
<dbReference type="InterPro" id="IPR017968">
    <property type="entry name" value="Acylphosphatase_CS"/>
</dbReference>
<name>A0A1H2SBQ7_9BACI</name>
<reference evidence="9 10" key="1">
    <citation type="submission" date="2016-10" db="EMBL/GenBank/DDBJ databases">
        <authorList>
            <person name="de Groot N.N."/>
        </authorList>
    </citation>
    <scope>NUCLEOTIDE SEQUENCE [LARGE SCALE GENOMIC DNA]</scope>
    <source>
        <strain evidence="9 10">DSM 23126</strain>
    </source>
</reference>
<accession>A0A1H2SBQ7</accession>
<dbReference type="PANTHER" id="PTHR47268">
    <property type="entry name" value="ACYLPHOSPHATASE"/>
    <property type="match status" value="1"/>
</dbReference>
<comment type="similarity">
    <text evidence="1 7">Belongs to the acylphosphatase family.</text>
</comment>
<protein>
    <recommendedName>
        <fullName evidence="3 5">Acylphosphatase</fullName>
        <ecNumber evidence="2 5">3.6.1.7</ecNumber>
    </recommendedName>
</protein>
<gene>
    <name evidence="9" type="ORF">SAMN05421781_1104</name>
</gene>
<evidence type="ECO:0000259" key="8">
    <source>
        <dbReference type="PROSITE" id="PS51160"/>
    </source>
</evidence>
<dbReference type="PANTHER" id="PTHR47268:SF4">
    <property type="entry name" value="ACYLPHOSPHATASE"/>
    <property type="match status" value="1"/>
</dbReference>
<dbReference type="RefSeq" id="WP_022793755.1">
    <property type="nucleotide sequence ID" value="NZ_FNNC01000001.1"/>
</dbReference>
<dbReference type="InterPro" id="IPR001792">
    <property type="entry name" value="Acylphosphatase-like_dom"/>
</dbReference>
<proteinExistence type="inferred from homology"/>
<dbReference type="Pfam" id="PF00708">
    <property type="entry name" value="Acylphosphatase"/>
    <property type="match status" value="1"/>
</dbReference>
<dbReference type="EC" id="3.6.1.7" evidence="2 5"/>
<dbReference type="AlphaFoldDB" id="A0A1H2SBQ7"/>
<feature type="active site" evidence="5">
    <location>
        <position position="36"/>
    </location>
</feature>
<feature type="domain" description="Acylphosphatase-like" evidence="8">
    <location>
        <begin position="3"/>
        <end position="90"/>
    </location>
</feature>
<feature type="active site" evidence="5">
    <location>
        <position position="18"/>
    </location>
</feature>
<dbReference type="GO" id="GO:0003998">
    <property type="term" value="F:acylphosphatase activity"/>
    <property type="evidence" value="ECO:0007669"/>
    <property type="project" value="UniProtKB-EC"/>
</dbReference>
<evidence type="ECO:0000256" key="5">
    <source>
        <dbReference type="PROSITE-ProRule" id="PRU00520"/>
    </source>
</evidence>
<evidence type="ECO:0000256" key="6">
    <source>
        <dbReference type="RuleBase" id="RU000553"/>
    </source>
</evidence>
<dbReference type="OrthoDB" id="9808093at2"/>
<keyword evidence="10" id="KW-1185">Reference proteome</keyword>
<dbReference type="PROSITE" id="PS00151">
    <property type="entry name" value="ACYLPHOSPHATASE_2"/>
    <property type="match status" value="1"/>
</dbReference>